<dbReference type="RefSeq" id="WP_139514103.1">
    <property type="nucleotide sequence ID" value="NZ_CP040896.1"/>
</dbReference>
<evidence type="ECO:0000313" key="4">
    <source>
        <dbReference type="Proteomes" id="UP000305398"/>
    </source>
</evidence>
<dbReference type="PANTHER" id="PTHR30349:SF64">
    <property type="entry name" value="PROPHAGE INTEGRASE INTD-RELATED"/>
    <property type="match status" value="1"/>
</dbReference>
<reference evidence="3 4" key="1">
    <citation type="submission" date="2019-06" db="EMBL/GenBank/DDBJ databases">
        <authorList>
            <person name="Srinivasan S."/>
        </authorList>
    </citation>
    <scope>NUCLEOTIDE SEQUENCE [LARGE SCALE GENOMIC DNA]</scope>
    <source>
        <strain evidence="3 4">17J68-5</strain>
    </source>
</reference>
<dbReference type="EMBL" id="CP040896">
    <property type="protein sequence ID" value="QDA59028.1"/>
    <property type="molecule type" value="Genomic_DNA"/>
</dbReference>
<dbReference type="PANTHER" id="PTHR30349">
    <property type="entry name" value="PHAGE INTEGRASE-RELATED"/>
    <property type="match status" value="1"/>
</dbReference>
<evidence type="ECO:0000313" key="3">
    <source>
        <dbReference type="EMBL" id="QDA59028.1"/>
    </source>
</evidence>
<dbReference type="Pfam" id="PF00589">
    <property type="entry name" value="Phage_integrase"/>
    <property type="match status" value="1"/>
</dbReference>
<dbReference type="InterPro" id="IPR002104">
    <property type="entry name" value="Integrase_catalytic"/>
</dbReference>
<dbReference type="GO" id="GO:0015074">
    <property type="term" value="P:DNA integration"/>
    <property type="evidence" value="ECO:0007669"/>
    <property type="project" value="InterPro"/>
</dbReference>
<organism evidence="3 4">
    <name type="scientific">Hymenobacter jejuensis</name>
    <dbReference type="NCBI Taxonomy" id="2502781"/>
    <lineage>
        <taxon>Bacteria</taxon>
        <taxon>Pseudomonadati</taxon>
        <taxon>Bacteroidota</taxon>
        <taxon>Cytophagia</taxon>
        <taxon>Cytophagales</taxon>
        <taxon>Hymenobacteraceae</taxon>
        <taxon>Hymenobacter</taxon>
    </lineage>
</organism>
<evidence type="ECO:0000259" key="2">
    <source>
        <dbReference type="PROSITE" id="PS51898"/>
    </source>
</evidence>
<protein>
    <recommendedName>
        <fullName evidence="2">Tyr recombinase domain-containing protein</fullName>
    </recommendedName>
</protein>
<dbReference type="SUPFAM" id="SSF56349">
    <property type="entry name" value="DNA breaking-rejoining enzymes"/>
    <property type="match status" value="1"/>
</dbReference>
<dbReference type="AlphaFoldDB" id="A0A5B7ZVI8"/>
<dbReference type="OrthoDB" id="1493636at2"/>
<dbReference type="InterPro" id="IPR011010">
    <property type="entry name" value="DNA_brk_join_enz"/>
</dbReference>
<accession>A0A5B7ZVI8</accession>
<dbReference type="PROSITE" id="PS51898">
    <property type="entry name" value="TYR_RECOMBINASE"/>
    <property type="match status" value="1"/>
</dbReference>
<dbReference type="Gene3D" id="1.10.443.10">
    <property type="entry name" value="Intergrase catalytic core"/>
    <property type="match status" value="1"/>
</dbReference>
<gene>
    <name evidence="3" type="ORF">FHG12_02430</name>
</gene>
<name>A0A5B7ZVI8_9BACT</name>
<dbReference type="GO" id="GO:0003677">
    <property type="term" value="F:DNA binding"/>
    <property type="evidence" value="ECO:0007669"/>
    <property type="project" value="InterPro"/>
</dbReference>
<sequence length="464" mass="53520">MYLCFLTEHQLGWKPMDKVYLAPRNLRNGYYTLYAEYSHARQVKRIPTGARCASSNWCVTSRKAIGTGAKEINAQVQPVLDTLKAQVQHLYLQNGSLYPPVEQLNRHRASLEHTLQAVSTEPPLRQVLTEWMATKVDWKTTTRRSYTTLHNNIRDFERAKRTTWYLSSLTNADIRTWQTWLKDNKHGKDGSVGYADSVLEKRLRLLRTFLGKRHAPQVNLDDEATKRLHQIMLTTPVVLTPAELEALAALPLTTGSRLDRVRDLALLQSFCGLRISDMKRLETRFVCEGFISLNMWKSGTKAVWVHIPIFPHAARVLAKYTVAGELKLKTFSDQKFNDYFKELCQLVPALLRTHLQEYSRHGVRGVRKQAKWLYLTSHSLRRTFVTMCLELGFSAHEIMSWSGHTDWKSFQRYVGKAQQRPDAASDFARRWEERRLVREQSASEYAVSMQLEPPEASSTALAPR</sequence>
<feature type="domain" description="Tyr recombinase" evidence="2">
    <location>
        <begin position="234"/>
        <end position="426"/>
    </location>
</feature>
<dbReference type="GO" id="GO:0006310">
    <property type="term" value="P:DNA recombination"/>
    <property type="evidence" value="ECO:0007669"/>
    <property type="project" value="UniProtKB-KW"/>
</dbReference>
<dbReference type="InterPro" id="IPR013762">
    <property type="entry name" value="Integrase-like_cat_sf"/>
</dbReference>
<dbReference type="KEGG" id="hyj:FHG12_02430"/>
<keyword evidence="1" id="KW-0233">DNA recombination</keyword>
<proteinExistence type="predicted"/>
<keyword evidence="4" id="KW-1185">Reference proteome</keyword>
<dbReference type="Proteomes" id="UP000305398">
    <property type="component" value="Chromosome"/>
</dbReference>
<dbReference type="InterPro" id="IPR050090">
    <property type="entry name" value="Tyrosine_recombinase_XerCD"/>
</dbReference>
<evidence type="ECO:0000256" key="1">
    <source>
        <dbReference type="ARBA" id="ARBA00023172"/>
    </source>
</evidence>